<dbReference type="HOGENOM" id="CLU_000604_1_2_9"/>
<proteinExistence type="predicted"/>
<keyword evidence="6" id="KW-1185">Reference proteome</keyword>
<dbReference type="OrthoDB" id="2365508at2"/>
<name>G9WFB9_9LACO</name>
<dbReference type="eggNOG" id="COG1122">
    <property type="taxonomic scope" value="Bacteria"/>
</dbReference>
<dbReference type="SUPFAM" id="SSF52540">
    <property type="entry name" value="P-loop containing nucleoside triphosphate hydrolases"/>
    <property type="match status" value="1"/>
</dbReference>
<evidence type="ECO:0000259" key="4">
    <source>
        <dbReference type="PROSITE" id="PS50893"/>
    </source>
</evidence>
<dbReference type="AlphaFoldDB" id="G9WFB9"/>
<keyword evidence="3" id="KW-0067">ATP-binding</keyword>
<dbReference type="GO" id="GO:0016887">
    <property type="term" value="F:ATP hydrolysis activity"/>
    <property type="evidence" value="ECO:0007669"/>
    <property type="project" value="InterPro"/>
</dbReference>
<dbReference type="PATRIC" id="fig|1045004.4.peg.732"/>
<protein>
    <submittedName>
        <fullName evidence="5">ABC-type cobalt transport system ATPase component</fullName>
    </submittedName>
</protein>
<evidence type="ECO:0000313" key="6">
    <source>
        <dbReference type="Proteomes" id="UP000004959"/>
    </source>
</evidence>
<evidence type="ECO:0000256" key="1">
    <source>
        <dbReference type="ARBA" id="ARBA00022448"/>
    </source>
</evidence>
<dbReference type="GO" id="GO:0005524">
    <property type="term" value="F:ATP binding"/>
    <property type="evidence" value="ECO:0007669"/>
    <property type="project" value="UniProtKB-KW"/>
</dbReference>
<organism evidence="5 6">
    <name type="scientific">Oenococcus kitaharae DSM 17330</name>
    <dbReference type="NCBI Taxonomy" id="1045004"/>
    <lineage>
        <taxon>Bacteria</taxon>
        <taxon>Bacillati</taxon>
        <taxon>Bacillota</taxon>
        <taxon>Bacilli</taxon>
        <taxon>Lactobacillales</taxon>
        <taxon>Lactobacillaceae</taxon>
        <taxon>Oenococcus</taxon>
    </lineage>
</organism>
<comment type="caution">
    <text evidence="5">The sequence shown here is derived from an EMBL/GenBank/DDBJ whole genome shotgun (WGS) entry which is preliminary data.</text>
</comment>
<dbReference type="InterPro" id="IPR027417">
    <property type="entry name" value="P-loop_NTPase"/>
</dbReference>
<dbReference type="Proteomes" id="UP000004959">
    <property type="component" value="Chromosome"/>
</dbReference>
<gene>
    <name evidence="5" type="ORF">OKIT_0730</name>
</gene>
<dbReference type="PROSITE" id="PS50893">
    <property type="entry name" value="ABC_TRANSPORTER_2"/>
    <property type="match status" value="1"/>
</dbReference>
<dbReference type="EMBL" id="AFVZ01000001">
    <property type="protein sequence ID" value="EHN58839.1"/>
    <property type="molecule type" value="Genomic_DNA"/>
</dbReference>
<dbReference type="InterPro" id="IPR003593">
    <property type="entry name" value="AAA+_ATPase"/>
</dbReference>
<feature type="domain" description="ABC transporter" evidence="4">
    <location>
        <begin position="2"/>
        <end position="225"/>
    </location>
</feature>
<evidence type="ECO:0000256" key="3">
    <source>
        <dbReference type="ARBA" id="ARBA00022840"/>
    </source>
</evidence>
<dbReference type="RefSeq" id="WP_007745398.1">
    <property type="nucleotide sequence ID" value="NZ_CM001398.1"/>
</dbReference>
<dbReference type="SMART" id="SM00382">
    <property type="entry name" value="AAA"/>
    <property type="match status" value="1"/>
</dbReference>
<dbReference type="InterPro" id="IPR003439">
    <property type="entry name" value="ABC_transporter-like_ATP-bd"/>
</dbReference>
<dbReference type="PANTHER" id="PTHR42939:SF1">
    <property type="entry name" value="ABC TRANSPORTER ATP-BINDING PROTEIN ALBC-RELATED"/>
    <property type="match status" value="1"/>
</dbReference>
<reference evidence="5 6" key="1">
    <citation type="journal article" date="2012" name="PLoS ONE">
        <title>Functional divergence in the genus oenococcus as predicted by genome sequencing of the newly-described species, Oenococcus kitaharae.</title>
        <authorList>
            <person name="Borneman A.R."/>
            <person name="McCarthy J.M."/>
            <person name="Chambers P.J."/>
            <person name="Bartowsky E.J."/>
        </authorList>
    </citation>
    <scope>NUCLEOTIDE SEQUENCE [LARGE SCALE GENOMIC DNA]</scope>
    <source>
        <strain evidence="6">DSM17330</strain>
    </source>
</reference>
<keyword evidence="2" id="KW-0547">Nucleotide-binding</keyword>
<evidence type="ECO:0000313" key="5">
    <source>
        <dbReference type="EMBL" id="EHN58839.1"/>
    </source>
</evidence>
<dbReference type="Pfam" id="PF00005">
    <property type="entry name" value="ABC_tran"/>
    <property type="match status" value="1"/>
</dbReference>
<evidence type="ECO:0000256" key="2">
    <source>
        <dbReference type="ARBA" id="ARBA00022741"/>
    </source>
</evidence>
<keyword evidence="1" id="KW-0813">Transport</keyword>
<dbReference type="Gene3D" id="3.40.50.300">
    <property type="entry name" value="P-loop containing nucleotide triphosphate hydrolases"/>
    <property type="match status" value="1"/>
</dbReference>
<dbReference type="InterPro" id="IPR051782">
    <property type="entry name" value="ABC_Transporter_VariousFunc"/>
</dbReference>
<accession>G9WFB9</accession>
<sequence length="231" mass="25859">MIQIKNLTFSYGHQIILKNLNITFSATKLNMLIGPNGAGKTTLLDIIAGLYDREKPHLDKTHIPSHNQIAYSLQNPIYFPTLTVQQTLNMYQEIDHAGGQTASMVMQQIQQRVFKKNEDTKVGQLSGGERKLLLTCGTCLLKRDLYLFDEPLSGVDPVNCKYIMQLIASLVTEQKKQVIFTNHQFNALSALPIQVIGLNHGTCVLNADYADFINTSENQSANEAFQKMLLS</sequence>
<dbReference type="CDD" id="cd00267">
    <property type="entry name" value="ABC_ATPase"/>
    <property type="match status" value="1"/>
</dbReference>
<dbReference type="PANTHER" id="PTHR42939">
    <property type="entry name" value="ABC TRANSPORTER ATP-BINDING PROTEIN ALBC-RELATED"/>
    <property type="match status" value="1"/>
</dbReference>